<evidence type="ECO:0000313" key="2">
    <source>
        <dbReference type="EMBL" id="KAJ8394538.1"/>
    </source>
</evidence>
<proteinExistence type="predicted"/>
<feature type="compositionally biased region" description="Polar residues" evidence="1">
    <location>
        <begin position="54"/>
        <end position="63"/>
    </location>
</feature>
<dbReference type="AlphaFoldDB" id="A0AAD7S253"/>
<dbReference type="Proteomes" id="UP001221898">
    <property type="component" value="Unassembled WGS sequence"/>
</dbReference>
<keyword evidence="3" id="KW-1185">Reference proteome</keyword>
<reference evidence="2" key="1">
    <citation type="journal article" date="2023" name="Science">
        <title>Genome structures resolve the early diversification of teleost fishes.</title>
        <authorList>
            <person name="Parey E."/>
            <person name="Louis A."/>
            <person name="Montfort J."/>
            <person name="Bouchez O."/>
            <person name="Roques C."/>
            <person name="Iampietro C."/>
            <person name="Lluch J."/>
            <person name="Castinel A."/>
            <person name="Donnadieu C."/>
            <person name="Desvignes T."/>
            <person name="Floi Bucao C."/>
            <person name="Jouanno E."/>
            <person name="Wen M."/>
            <person name="Mejri S."/>
            <person name="Dirks R."/>
            <person name="Jansen H."/>
            <person name="Henkel C."/>
            <person name="Chen W.J."/>
            <person name="Zahm M."/>
            <person name="Cabau C."/>
            <person name="Klopp C."/>
            <person name="Thompson A.W."/>
            <person name="Robinson-Rechavi M."/>
            <person name="Braasch I."/>
            <person name="Lecointre G."/>
            <person name="Bobe J."/>
            <person name="Postlethwait J.H."/>
            <person name="Berthelot C."/>
            <person name="Roest Crollius H."/>
            <person name="Guiguen Y."/>
        </authorList>
    </citation>
    <scope>NUCLEOTIDE SEQUENCE</scope>
    <source>
        <strain evidence="2">NC1722</strain>
    </source>
</reference>
<organism evidence="2 3">
    <name type="scientific">Aldrovandia affinis</name>
    <dbReference type="NCBI Taxonomy" id="143900"/>
    <lineage>
        <taxon>Eukaryota</taxon>
        <taxon>Metazoa</taxon>
        <taxon>Chordata</taxon>
        <taxon>Craniata</taxon>
        <taxon>Vertebrata</taxon>
        <taxon>Euteleostomi</taxon>
        <taxon>Actinopterygii</taxon>
        <taxon>Neopterygii</taxon>
        <taxon>Teleostei</taxon>
        <taxon>Notacanthiformes</taxon>
        <taxon>Halosauridae</taxon>
        <taxon>Aldrovandia</taxon>
    </lineage>
</organism>
<gene>
    <name evidence="2" type="ORF">AAFF_G00045480</name>
</gene>
<evidence type="ECO:0000313" key="3">
    <source>
        <dbReference type="Proteomes" id="UP001221898"/>
    </source>
</evidence>
<name>A0AAD7S253_9TELE</name>
<feature type="region of interest" description="Disordered" evidence="1">
    <location>
        <begin position="49"/>
        <end position="120"/>
    </location>
</feature>
<protein>
    <submittedName>
        <fullName evidence="2">Uncharacterized protein</fullName>
    </submittedName>
</protein>
<sequence length="120" mass="12380">MGISAGLSQAKAPQAKQANEAVSLAEGRICALARRTAASAVAIRPIKAGRSRQSEMLQTSSAASPHVSHVPGCGRTTVSDESNGRFPPRGLKPPSHLCLPVSAANDDNHDNQAEAPLACM</sequence>
<evidence type="ECO:0000256" key="1">
    <source>
        <dbReference type="SAM" id="MobiDB-lite"/>
    </source>
</evidence>
<comment type="caution">
    <text evidence="2">The sequence shown here is derived from an EMBL/GenBank/DDBJ whole genome shotgun (WGS) entry which is preliminary data.</text>
</comment>
<dbReference type="EMBL" id="JAINUG010000125">
    <property type="protein sequence ID" value="KAJ8394538.1"/>
    <property type="molecule type" value="Genomic_DNA"/>
</dbReference>
<accession>A0AAD7S253</accession>